<dbReference type="EMBL" id="BONE01000010">
    <property type="protein sequence ID" value="GIF72265.1"/>
    <property type="molecule type" value="Genomic_DNA"/>
</dbReference>
<dbReference type="PROSITE" id="PS51257">
    <property type="entry name" value="PROKAR_LIPOPROTEIN"/>
    <property type="match status" value="1"/>
</dbReference>
<accession>A0ABQ4CLV1</accession>
<feature type="compositionally biased region" description="Low complexity" evidence="1">
    <location>
        <begin position="31"/>
        <end position="60"/>
    </location>
</feature>
<evidence type="ECO:0000313" key="3">
    <source>
        <dbReference type="EMBL" id="GIF72265.1"/>
    </source>
</evidence>
<name>A0ABQ4CLV1_9ACTN</name>
<reference evidence="3 4" key="1">
    <citation type="submission" date="2021-01" db="EMBL/GenBank/DDBJ databases">
        <title>Whole genome shotgun sequence of Asanoa siamensis NBRC 107932.</title>
        <authorList>
            <person name="Komaki H."/>
            <person name="Tamura T."/>
        </authorList>
    </citation>
    <scope>NUCLEOTIDE SEQUENCE [LARGE SCALE GENOMIC DNA]</scope>
    <source>
        <strain evidence="3 4">NBRC 107932</strain>
    </source>
</reference>
<dbReference type="RefSeq" id="WP_203711717.1">
    <property type="nucleotide sequence ID" value="NZ_BONE01000010.1"/>
</dbReference>
<gene>
    <name evidence="3" type="ORF">Asi02nite_17830</name>
</gene>
<feature type="signal peptide" evidence="2">
    <location>
        <begin position="1"/>
        <end position="28"/>
    </location>
</feature>
<keyword evidence="4" id="KW-1185">Reference proteome</keyword>
<comment type="caution">
    <text evidence="3">The sequence shown here is derived from an EMBL/GenBank/DDBJ whole genome shotgun (WGS) entry which is preliminary data.</text>
</comment>
<keyword evidence="2" id="KW-0732">Signal</keyword>
<evidence type="ECO:0000256" key="2">
    <source>
        <dbReference type="SAM" id="SignalP"/>
    </source>
</evidence>
<sequence>MRITMPLAGALATLLLATACGSPVQHQAGDAAPAGQPAPTTAAATPTAPTTSAPPSTKPALVLGPDGYGALKLGMSVKQAEATGLVGTFDNSGCRLAKLNDSPPGQARGLVHWSPEHGIVSIAGWPGLETAEGVRVGTSETEMRRIYPNWTAVDSGRGFAAVSDNARYRITVSDGKVTSVTLQSNNQNCYE</sequence>
<evidence type="ECO:0008006" key="5">
    <source>
        <dbReference type="Google" id="ProtNLM"/>
    </source>
</evidence>
<feature type="chain" id="PRO_5047204013" description="Lipoprotein" evidence="2">
    <location>
        <begin position="29"/>
        <end position="191"/>
    </location>
</feature>
<evidence type="ECO:0000256" key="1">
    <source>
        <dbReference type="SAM" id="MobiDB-lite"/>
    </source>
</evidence>
<evidence type="ECO:0000313" key="4">
    <source>
        <dbReference type="Proteomes" id="UP000604117"/>
    </source>
</evidence>
<proteinExistence type="predicted"/>
<dbReference type="Proteomes" id="UP000604117">
    <property type="component" value="Unassembled WGS sequence"/>
</dbReference>
<protein>
    <recommendedName>
        <fullName evidence="5">Lipoprotein</fullName>
    </recommendedName>
</protein>
<organism evidence="3 4">
    <name type="scientific">Asanoa siamensis</name>
    <dbReference type="NCBI Taxonomy" id="926357"/>
    <lineage>
        <taxon>Bacteria</taxon>
        <taxon>Bacillati</taxon>
        <taxon>Actinomycetota</taxon>
        <taxon>Actinomycetes</taxon>
        <taxon>Micromonosporales</taxon>
        <taxon>Micromonosporaceae</taxon>
        <taxon>Asanoa</taxon>
    </lineage>
</organism>
<feature type="region of interest" description="Disordered" evidence="1">
    <location>
        <begin position="25"/>
        <end position="60"/>
    </location>
</feature>